<accession>A0A2M4CAL8</accession>
<protein>
    <submittedName>
        <fullName evidence="2">Putative secreted protein</fullName>
    </submittedName>
</protein>
<evidence type="ECO:0000256" key="1">
    <source>
        <dbReference type="SAM" id="SignalP"/>
    </source>
</evidence>
<dbReference type="EMBL" id="GGFJ01013134">
    <property type="protein sequence ID" value="MBW62275.1"/>
    <property type="molecule type" value="Transcribed_RNA"/>
</dbReference>
<name>A0A2M4CAL8_9DIPT</name>
<feature type="signal peptide" evidence="1">
    <location>
        <begin position="1"/>
        <end position="17"/>
    </location>
</feature>
<reference evidence="2" key="1">
    <citation type="submission" date="2018-01" db="EMBL/GenBank/DDBJ databases">
        <title>An insight into the sialome of Amazonian anophelines.</title>
        <authorList>
            <person name="Ribeiro J.M."/>
            <person name="Scarpassa V."/>
            <person name="Calvo E."/>
        </authorList>
    </citation>
    <scope>NUCLEOTIDE SEQUENCE</scope>
    <source>
        <tissue evidence="2">Salivary glands</tissue>
    </source>
</reference>
<keyword evidence="1" id="KW-0732">Signal</keyword>
<feature type="chain" id="PRO_5014863126" evidence="1">
    <location>
        <begin position="18"/>
        <end position="87"/>
    </location>
</feature>
<organism evidence="2">
    <name type="scientific">Anopheles marajoara</name>
    <dbReference type="NCBI Taxonomy" id="58244"/>
    <lineage>
        <taxon>Eukaryota</taxon>
        <taxon>Metazoa</taxon>
        <taxon>Ecdysozoa</taxon>
        <taxon>Arthropoda</taxon>
        <taxon>Hexapoda</taxon>
        <taxon>Insecta</taxon>
        <taxon>Pterygota</taxon>
        <taxon>Neoptera</taxon>
        <taxon>Endopterygota</taxon>
        <taxon>Diptera</taxon>
        <taxon>Nematocera</taxon>
        <taxon>Culicoidea</taxon>
        <taxon>Culicidae</taxon>
        <taxon>Anophelinae</taxon>
        <taxon>Anopheles</taxon>
    </lineage>
</organism>
<sequence>MSRTTMLFSVLSSTTLAIPRTATICQSTLLVNLRLNRNARLISWFTLRCDLCCCTTMSTVSVTVRLPESVARNLYCHLETSFSRGKP</sequence>
<dbReference type="AlphaFoldDB" id="A0A2M4CAL8"/>
<proteinExistence type="predicted"/>
<evidence type="ECO:0000313" key="2">
    <source>
        <dbReference type="EMBL" id="MBW62275.1"/>
    </source>
</evidence>